<dbReference type="GO" id="GO:0015074">
    <property type="term" value="P:DNA integration"/>
    <property type="evidence" value="ECO:0007669"/>
    <property type="project" value="InterPro"/>
</dbReference>
<dbReference type="Proteomes" id="UP000007819">
    <property type="component" value="Chromosome X"/>
</dbReference>
<dbReference type="InterPro" id="IPR050951">
    <property type="entry name" value="Retrovirus_Pol_polyprotein"/>
</dbReference>
<dbReference type="GO" id="GO:0003676">
    <property type="term" value="F:nucleic acid binding"/>
    <property type="evidence" value="ECO:0007669"/>
    <property type="project" value="InterPro"/>
</dbReference>
<dbReference type="InterPro" id="IPR036397">
    <property type="entry name" value="RNaseH_sf"/>
</dbReference>
<dbReference type="SUPFAM" id="SSF53098">
    <property type="entry name" value="Ribonuclease H-like"/>
    <property type="match status" value="1"/>
</dbReference>
<dbReference type="PROSITE" id="PS50994">
    <property type="entry name" value="INTEGRASE"/>
    <property type="match status" value="1"/>
</dbReference>
<dbReference type="EnsemblMetazoa" id="XM_008180012.1">
    <property type="protein sequence ID" value="XP_008178234.1"/>
    <property type="gene ID" value="LOC103307744"/>
</dbReference>
<evidence type="ECO:0000313" key="2">
    <source>
        <dbReference type="EnsemblMetazoa" id="XP_008178234.1"/>
    </source>
</evidence>
<dbReference type="PANTHER" id="PTHR37984:SF5">
    <property type="entry name" value="PROTEIN NYNRIN-LIKE"/>
    <property type="match status" value="1"/>
</dbReference>
<accession>A0A8R2AXR9</accession>
<evidence type="ECO:0000313" key="3">
    <source>
        <dbReference type="Proteomes" id="UP000007819"/>
    </source>
</evidence>
<reference evidence="2" key="2">
    <citation type="submission" date="2022-06" db="UniProtKB">
        <authorList>
            <consortium name="EnsemblMetazoa"/>
        </authorList>
    </citation>
    <scope>IDENTIFICATION</scope>
</reference>
<keyword evidence="3" id="KW-1185">Reference proteome</keyword>
<sequence>MPYSLRRAKQLVYWPELNNEIKQYVLSSKVCDRFKNSNIKEPLQHHKVAKLPFEFISSGILTYGGKDYDFVFDHYSKWLEIIKINFKTAQEVIQQLKKIISTHVYPQIIYSDNQPYSSDVFKQFCVMYNINLLTSSPRYPQSNGPAERAVQAAKQMLRIADFEKKEILDILLDKWNTLKPKVQVNDENRMLNYQANYKDIMIKELNLKMSLMQIMMWLSYVIKLQNGQIVRRTSYHLRHTKEQLYIDNYEDTDDIILGASSNEKEETIKDS</sequence>
<organism evidence="2 3">
    <name type="scientific">Acyrthosiphon pisum</name>
    <name type="common">Pea aphid</name>
    <dbReference type="NCBI Taxonomy" id="7029"/>
    <lineage>
        <taxon>Eukaryota</taxon>
        <taxon>Metazoa</taxon>
        <taxon>Ecdysozoa</taxon>
        <taxon>Arthropoda</taxon>
        <taxon>Hexapoda</taxon>
        <taxon>Insecta</taxon>
        <taxon>Pterygota</taxon>
        <taxon>Neoptera</taxon>
        <taxon>Paraneoptera</taxon>
        <taxon>Hemiptera</taxon>
        <taxon>Sternorrhyncha</taxon>
        <taxon>Aphidomorpha</taxon>
        <taxon>Aphidoidea</taxon>
        <taxon>Aphididae</taxon>
        <taxon>Macrosiphini</taxon>
        <taxon>Acyrthosiphon</taxon>
    </lineage>
</organism>
<dbReference type="InterPro" id="IPR001584">
    <property type="entry name" value="Integrase_cat-core"/>
</dbReference>
<dbReference type="RefSeq" id="XP_008178234.1">
    <property type="nucleotide sequence ID" value="XM_008180012.1"/>
</dbReference>
<dbReference type="Gene3D" id="3.30.420.10">
    <property type="entry name" value="Ribonuclease H-like superfamily/Ribonuclease H"/>
    <property type="match status" value="1"/>
</dbReference>
<dbReference type="KEGG" id="api:103307744"/>
<dbReference type="InterPro" id="IPR012337">
    <property type="entry name" value="RNaseH-like_sf"/>
</dbReference>
<evidence type="ECO:0000259" key="1">
    <source>
        <dbReference type="PROSITE" id="PS50994"/>
    </source>
</evidence>
<reference evidence="3" key="1">
    <citation type="submission" date="2010-06" db="EMBL/GenBank/DDBJ databases">
        <authorList>
            <person name="Jiang H."/>
            <person name="Abraham K."/>
            <person name="Ali S."/>
            <person name="Alsbrooks S.L."/>
            <person name="Anim B.N."/>
            <person name="Anosike U.S."/>
            <person name="Attaway T."/>
            <person name="Bandaranaike D.P."/>
            <person name="Battles P.K."/>
            <person name="Bell S.N."/>
            <person name="Bell A.V."/>
            <person name="Beltran B."/>
            <person name="Bickham C."/>
            <person name="Bustamante Y."/>
            <person name="Caleb T."/>
            <person name="Canada A."/>
            <person name="Cardenas V."/>
            <person name="Carter K."/>
            <person name="Chacko J."/>
            <person name="Chandrabose M.N."/>
            <person name="Chavez D."/>
            <person name="Chavez A."/>
            <person name="Chen L."/>
            <person name="Chu H.-S."/>
            <person name="Claassen K.J."/>
            <person name="Cockrell R."/>
            <person name="Collins M."/>
            <person name="Cooper J.A."/>
            <person name="Cree A."/>
            <person name="Curry S.M."/>
            <person name="Da Y."/>
            <person name="Dao M.D."/>
            <person name="Das B."/>
            <person name="Davila M.-L."/>
            <person name="Davy-Carroll L."/>
            <person name="Denson S."/>
            <person name="Dinh H."/>
            <person name="Ebong V.E."/>
            <person name="Edwards J.R."/>
            <person name="Egan A."/>
            <person name="El-Daye J."/>
            <person name="Escobedo L."/>
            <person name="Fernandez S."/>
            <person name="Fernando P.R."/>
            <person name="Flagg N."/>
            <person name="Forbes L.D."/>
            <person name="Fowler R.G."/>
            <person name="Fu Q."/>
            <person name="Gabisi R.A."/>
            <person name="Ganer J."/>
            <person name="Garbino Pronczuk A."/>
            <person name="Garcia R.M."/>
            <person name="Garner T."/>
            <person name="Garrett T.E."/>
            <person name="Gonzalez D.A."/>
            <person name="Hamid H."/>
            <person name="Hawkins E.S."/>
            <person name="Hirani K."/>
            <person name="Hogues M.E."/>
            <person name="Hollins B."/>
            <person name="Hsiao C.-H."/>
            <person name="Jabil R."/>
            <person name="James M.L."/>
            <person name="Jhangiani S.N."/>
            <person name="Johnson B."/>
            <person name="Johnson Q."/>
            <person name="Joshi V."/>
            <person name="Kalu J.B."/>
            <person name="Kam C."/>
            <person name="Kashfia A."/>
            <person name="Keebler J."/>
            <person name="Kisamo H."/>
            <person name="Kovar C.L."/>
            <person name="Lago L.A."/>
            <person name="Lai C.-Y."/>
            <person name="Laidlaw J."/>
            <person name="Lara F."/>
            <person name="Le T.-K."/>
            <person name="Lee S.L."/>
            <person name="Legall F.H."/>
            <person name="Lemon S.J."/>
            <person name="Lewis L.R."/>
            <person name="Li B."/>
            <person name="Liu Y."/>
            <person name="Liu Y.-S."/>
            <person name="Lopez J."/>
            <person name="Lozado R.J."/>
            <person name="Lu J."/>
            <person name="Madu R.C."/>
            <person name="Maheshwari M."/>
            <person name="Maheshwari R."/>
            <person name="Malloy K."/>
            <person name="Martinez E."/>
            <person name="Mathew T."/>
            <person name="Mercado I.C."/>
            <person name="Mercado C."/>
            <person name="Meyer B."/>
            <person name="Montgomery K."/>
            <person name="Morgan M.B."/>
            <person name="Munidasa M."/>
            <person name="Nazareth L.V."/>
            <person name="Nelson J."/>
            <person name="Ng B.M."/>
            <person name="Nguyen N.B."/>
            <person name="Nguyen P.Q."/>
            <person name="Nguyen T."/>
            <person name="Obregon M."/>
            <person name="Okwuonu G.O."/>
            <person name="Onwere C.G."/>
            <person name="Orozco G."/>
            <person name="Parra A."/>
            <person name="Patel S."/>
            <person name="Patil S."/>
            <person name="Perez A."/>
            <person name="Perez Y."/>
            <person name="Pham C."/>
            <person name="Primus E.L."/>
            <person name="Pu L.-L."/>
            <person name="Puazo M."/>
            <person name="Qin X."/>
            <person name="Quiroz J.B."/>
            <person name="Reese J."/>
            <person name="Richards S."/>
            <person name="Rives C.M."/>
            <person name="Robberts R."/>
            <person name="Ruiz S.J."/>
            <person name="Ruiz M.J."/>
            <person name="Santibanez J."/>
            <person name="Schneider B.W."/>
            <person name="Sisson I."/>
            <person name="Smith M."/>
            <person name="Sodergren E."/>
            <person name="Song X.-Z."/>
            <person name="Song B.B."/>
            <person name="Summersgill H."/>
            <person name="Thelus R."/>
            <person name="Thornton R.D."/>
            <person name="Trejos Z.Y."/>
            <person name="Usmani K."/>
            <person name="Vattathil S."/>
            <person name="Villasana D."/>
            <person name="Walker D.L."/>
            <person name="Wang S."/>
            <person name="Wang K."/>
            <person name="White C.S."/>
            <person name="Williams A.C."/>
            <person name="Williamson J."/>
            <person name="Wilson K."/>
            <person name="Woghiren I.O."/>
            <person name="Woodworth J.R."/>
            <person name="Worley K.C."/>
            <person name="Wright R.A."/>
            <person name="Wu W."/>
            <person name="Young L."/>
            <person name="Zhang L."/>
            <person name="Zhang J."/>
            <person name="Zhu Y."/>
            <person name="Muzny D.M."/>
            <person name="Weinstock G."/>
            <person name="Gibbs R.A."/>
        </authorList>
    </citation>
    <scope>NUCLEOTIDE SEQUENCE [LARGE SCALE GENOMIC DNA]</scope>
    <source>
        <strain evidence="3">LSR1</strain>
    </source>
</reference>
<dbReference type="PANTHER" id="PTHR37984">
    <property type="entry name" value="PROTEIN CBG26694"/>
    <property type="match status" value="1"/>
</dbReference>
<name>A0A8R2AXR9_ACYPI</name>
<dbReference type="AlphaFoldDB" id="A0A8R2AXR9"/>
<feature type="domain" description="Integrase catalytic" evidence="1">
    <location>
        <begin position="38"/>
        <end position="158"/>
    </location>
</feature>
<dbReference type="GeneID" id="103307744"/>
<protein>
    <recommendedName>
        <fullName evidence="1">Integrase catalytic domain-containing protein</fullName>
    </recommendedName>
</protein>
<proteinExistence type="predicted"/>
<dbReference type="OrthoDB" id="6618553at2759"/>